<dbReference type="HOGENOM" id="CLU_1610617_0_0_1"/>
<dbReference type="Proteomes" id="UP000020467">
    <property type="component" value="Unassembled WGS sequence"/>
</dbReference>
<accession>A0A010SBC5</accession>
<dbReference type="EMBL" id="JARH01000341">
    <property type="protein sequence ID" value="EXF82043.1"/>
    <property type="molecule type" value="Genomic_DNA"/>
</dbReference>
<evidence type="ECO:0000313" key="3">
    <source>
        <dbReference type="Proteomes" id="UP000020467"/>
    </source>
</evidence>
<name>A0A010SBC5_9PEZI</name>
<reference evidence="2 3" key="1">
    <citation type="submission" date="2014-02" db="EMBL/GenBank/DDBJ databases">
        <title>The genome sequence of Colletotrichum fioriniae PJ7.</title>
        <authorList>
            <person name="Baroncelli R."/>
            <person name="Thon M.R."/>
        </authorList>
    </citation>
    <scope>NUCLEOTIDE SEQUENCE [LARGE SCALE GENOMIC DNA]</scope>
    <source>
        <strain evidence="2 3">PJ7</strain>
    </source>
</reference>
<dbReference type="KEGG" id="cfj:CFIO01_00557"/>
<protein>
    <submittedName>
        <fullName evidence="2">Uncharacterized protein</fullName>
    </submittedName>
</protein>
<dbReference type="AlphaFoldDB" id="A0A010SBC5"/>
<feature type="compositionally biased region" description="Polar residues" evidence="1">
    <location>
        <begin position="1"/>
        <end position="26"/>
    </location>
</feature>
<comment type="caution">
    <text evidence="2">The sequence shown here is derived from an EMBL/GenBank/DDBJ whole genome shotgun (WGS) entry which is preliminary data.</text>
</comment>
<sequence>MTQLGSKTRSLEIQFSSANDPASSVDRSPKALPKPRVQSRGPPSGSNFPYRASTVSQPSISRVEGRKNRTLVRRRAALNGTLMAYATIREGNSPVKRFTVKQIVYFIVYLALRNPNLLVRGLMCVNDLWNVGELHSSRKSYLQLATLTRSGELKRFLALAINPSP</sequence>
<feature type="region of interest" description="Disordered" evidence="1">
    <location>
        <begin position="1"/>
        <end position="57"/>
    </location>
</feature>
<gene>
    <name evidence="2" type="ORF">CFIO01_00557</name>
</gene>
<keyword evidence="3" id="KW-1185">Reference proteome</keyword>
<organism evidence="2 3">
    <name type="scientific">Colletotrichum fioriniae PJ7</name>
    <dbReference type="NCBI Taxonomy" id="1445577"/>
    <lineage>
        <taxon>Eukaryota</taxon>
        <taxon>Fungi</taxon>
        <taxon>Dikarya</taxon>
        <taxon>Ascomycota</taxon>
        <taxon>Pezizomycotina</taxon>
        <taxon>Sordariomycetes</taxon>
        <taxon>Hypocreomycetidae</taxon>
        <taxon>Glomerellales</taxon>
        <taxon>Glomerellaceae</taxon>
        <taxon>Colletotrichum</taxon>
        <taxon>Colletotrichum acutatum species complex</taxon>
    </lineage>
</organism>
<evidence type="ECO:0000256" key="1">
    <source>
        <dbReference type="SAM" id="MobiDB-lite"/>
    </source>
</evidence>
<proteinExistence type="predicted"/>
<evidence type="ECO:0000313" key="2">
    <source>
        <dbReference type="EMBL" id="EXF82043.1"/>
    </source>
</evidence>